<dbReference type="AlphaFoldDB" id="A0AAW6U237"/>
<accession>A0AAW6U237</accession>
<dbReference type="Proteomes" id="UP001431532">
    <property type="component" value="Unassembled WGS sequence"/>
</dbReference>
<gene>
    <name evidence="1" type="ORF">QJ521_00040</name>
</gene>
<protein>
    <recommendedName>
        <fullName evidence="3">Phosphoenolpyruvate carboxykinase</fullName>
    </recommendedName>
</protein>
<dbReference type="EMBL" id="JASCXW010000001">
    <property type="protein sequence ID" value="MDI6451937.1"/>
    <property type="molecule type" value="Genomic_DNA"/>
</dbReference>
<sequence>MKKFHLQKNYAIINFDAAICDSEVKIISSKSFEQLLVQYVRKLRNEKDPMMDRLKGIRASMMLDAYKLLLIYPYEDVKKKHPNLNTLLNQRDTFYHFTEKFYDYWRKLERFGVMSSSKNYAQSVKAPDLISISDRFNERILYLYRTLSQNLLGEDFKVYRQLPAGVNANVMLVPHRFTYSEAYASLQNVGFITRLLTRPPFMVYSQSNTRQGIFQEIFENPLKDLSINKLHYFCYPVWVGPLLTFVYFHRDFMHHGVALSNLFEPAIYDDYKDRKPELVYVYGIREEQFDGKYYHDKEEDLYIGFVSRNTKNDYFGYLKKMLLTLHNVRMIDRNYLPIHGAMVNVVLNNDEERNIVVIGDSGAGKSETLEALRQIGKEYIKTMNVIFDDMGTFIIDGKKLYAHGTEIGAFVRLDDLDSGYAYQEIDRSIFMNPDQTNARVILPVSYYKFIMMNHKVDYLLYANNYNETDEGVRFFDHIEDALEVFRRGQRFAKGTTSEVGLVESYFANPFGPVQRMEQTDKILVEYFNVLYQQKVKVGEIYTQLAVPGQEGIGTVKAARKLMEYLKTSFKK</sequence>
<comment type="caution">
    <text evidence="1">The sequence shown here is derived from an EMBL/GenBank/DDBJ whole genome shotgun (WGS) entry which is preliminary data.</text>
</comment>
<organism evidence="1 2">
    <name type="scientific">Peloplasma aerotolerans</name>
    <dbReference type="NCBI Taxonomy" id="3044389"/>
    <lineage>
        <taxon>Bacteria</taxon>
        <taxon>Bacillati</taxon>
        <taxon>Mycoplasmatota</taxon>
        <taxon>Mollicutes</taxon>
        <taxon>Acholeplasmatales</taxon>
        <taxon>Acholeplasmataceae</taxon>
        <taxon>Peloplasma</taxon>
    </lineage>
</organism>
<reference evidence="1" key="1">
    <citation type="submission" date="2023-05" db="EMBL/GenBank/DDBJ databases">
        <title>Mariniplasma microaerophilum sp. nov., a novel anaerobic mollicute isolated from terrestrial mud volcano, Taman Peninsula, Russia.</title>
        <authorList>
            <person name="Khomyakova M.A."/>
            <person name="Merkel A.Y."/>
            <person name="Slobodkin A.I."/>
        </authorList>
    </citation>
    <scope>NUCLEOTIDE SEQUENCE</scope>
    <source>
        <strain evidence="1">M4Ah</strain>
    </source>
</reference>
<name>A0AAW6U237_9MOLU</name>
<dbReference type="SUPFAM" id="SSF53795">
    <property type="entry name" value="PEP carboxykinase-like"/>
    <property type="match status" value="1"/>
</dbReference>
<evidence type="ECO:0000313" key="1">
    <source>
        <dbReference type="EMBL" id="MDI6451937.1"/>
    </source>
</evidence>
<evidence type="ECO:0008006" key="3">
    <source>
        <dbReference type="Google" id="ProtNLM"/>
    </source>
</evidence>
<dbReference type="RefSeq" id="WP_282838315.1">
    <property type="nucleotide sequence ID" value="NZ_JASCXW010000001.1"/>
</dbReference>
<proteinExistence type="predicted"/>
<evidence type="ECO:0000313" key="2">
    <source>
        <dbReference type="Proteomes" id="UP001431532"/>
    </source>
</evidence>
<keyword evidence="2" id="KW-1185">Reference proteome</keyword>